<evidence type="ECO:0000256" key="4">
    <source>
        <dbReference type="ARBA" id="ARBA00022692"/>
    </source>
</evidence>
<dbReference type="SUPFAM" id="SSF56112">
    <property type="entry name" value="Protein kinase-like (PK-like)"/>
    <property type="match status" value="1"/>
</dbReference>
<dbReference type="InterPro" id="IPR001611">
    <property type="entry name" value="Leu-rich_rpt"/>
</dbReference>
<dbReference type="PANTHER" id="PTHR48007:SF20">
    <property type="entry name" value="LRR RECEPTOR-LIKE KINASE"/>
    <property type="match status" value="1"/>
</dbReference>
<keyword evidence="7 10" id="KW-0472">Membrane</keyword>
<accession>A0AAN9IJJ6</accession>
<organism evidence="13 14">
    <name type="scientific">Crotalaria pallida</name>
    <name type="common">Smooth rattlebox</name>
    <name type="synonym">Crotalaria striata</name>
    <dbReference type="NCBI Taxonomy" id="3830"/>
    <lineage>
        <taxon>Eukaryota</taxon>
        <taxon>Viridiplantae</taxon>
        <taxon>Streptophyta</taxon>
        <taxon>Embryophyta</taxon>
        <taxon>Tracheophyta</taxon>
        <taxon>Spermatophyta</taxon>
        <taxon>Magnoliopsida</taxon>
        <taxon>eudicotyledons</taxon>
        <taxon>Gunneridae</taxon>
        <taxon>Pentapetalae</taxon>
        <taxon>rosids</taxon>
        <taxon>fabids</taxon>
        <taxon>Fabales</taxon>
        <taxon>Fabaceae</taxon>
        <taxon>Papilionoideae</taxon>
        <taxon>50 kb inversion clade</taxon>
        <taxon>genistoids sensu lato</taxon>
        <taxon>core genistoids</taxon>
        <taxon>Crotalarieae</taxon>
        <taxon>Crotalaria</taxon>
    </lineage>
</organism>
<dbReference type="Pfam" id="PF00069">
    <property type="entry name" value="Pkinase"/>
    <property type="match status" value="1"/>
</dbReference>
<evidence type="ECO:0000256" key="11">
    <source>
        <dbReference type="SAM" id="SignalP"/>
    </source>
</evidence>
<evidence type="ECO:0000256" key="5">
    <source>
        <dbReference type="ARBA" id="ARBA00022737"/>
    </source>
</evidence>
<dbReference type="PANTHER" id="PTHR48007">
    <property type="entry name" value="LEUCINE-RICH REPEAT RECEPTOR-LIKE PROTEIN KINASE PXC1"/>
    <property type="match status" value="1"/>
</dbReference>
<dbReference type="Pfam" id="PF08263">
    <property type="entry name" value="LRRNT_2"/>
    <property type="match status" value="1"/>
</dbReference>
<keyword evidence="6 10" id="KW-1133">Transmembrane helix</keyword>
<evidence type="ECO:0000256" key="9">
    <source>
        <dbReference type="SAM" id="MobiDB-lite"/>
    </source>
</evidence>
<evidence type="ECO:0000313" key="14">
    <source>
        <dbReference type="Proteomes" id="UP001372338"/>
    </source>
</evidence>
<dbReference type="GO" id="GO:0016020">
    <property type="term" value="C:membrane"/>
    <property type="evidence" value="ECO:0007669"/>
    <property type="project" value="UniProtKB-SubCell"/>
</dbReference>
<reference evidence="13 14" key="1">
    <citation type="submission" date="2024-01" db="EMBL/GenBank/DDBJ databases">
        <title>The genomes of 5 underutilized Papilionoideae crops provide insights into root nodulation and disease resistanc.</title>
        <authorList>
            <person name="Yuan L."/>
        </authorList>
    </citation>
    <scope>NUCLEOTIDE SEQUENCE [LARGE SCALE GENOMIC DNA]</scope>
    <source>
        <strain evidence="13">ZHUSHIDOU_FW_LH</strain>
        <tissue evidence="13">Leaf</tissue>
    </source>
</reference>
<keyword evidence="4 10" id="KW-0812">Transmembrane</keyword>
<feature type="chain" id="PRO_5042810757" description="Protein kinase domain-containing protein" evidence="11">
    <location>
        <begin position="29"/>
        <end position="668"/>
    </location>
</feature>
<comment type="caution">
    <text evidence="13">The sequence shown here is derived from an EMBL/GenBank/DDBJ whole genome shotgun (WGS) entry which is preliminary data.</text>
</comment>
<evidence type="ECO:0000256" key="7">
    <source>
        <dbReference type="ARBA" id="ARBA00023136"/>
    </source>
</evidence>
<dbReference type="FunFam" id="3.80.10.10:FF:000111">
    <property type="entry name" value="LRR receptor-like serine/threonine-protein kinase ERECTA"/>
    <property type="match status" value="1"/>
</dbReference>
<keyword evidence="14" id="KW-1185">Reference proteome</keyword>
<dbReference type="InterPro" id="IPR013210">
    <property type="entry name" value="LRR_N_plant-typ"/>
</dbReference>
<comment type="similarity">
    <text evidence="2">Belongs to the RLP family.</text>
</comment>
<keyword evidence="5" id="KW-0677">Repeat</keyword>
<dbReference type="Pfam" id="PF13855">
    <property type="entry name" value="LRR_8"/>
    <property type="match status" value="1"/>
</dbReference>
<evidence type="ECO:0000256" key="6">
    <source>
        <dbReference type="ARBA" id="ARBA00022989"/>
    </source>
</evidence>
<feature type="region of interest" description="Disordered" evidence="9">
    <location>
        <begin position="306"/>
        <end position="329"/>
    </location>
</feature>
<gene>
    <name evidence="13" type="ORF">RIF29_09187</name>
</gene>
<dbReference type="PROSITE" id="PS50011">
    <property type="entry name" value="PROTEIN_KINASE_DOM"/>
    <property type="match status" value="1"/>
</dbReference>
<keyword evidence="8" id="KW-0325">Glycoprotein</keyword>
<dbReference type="InterPro" id="IPR032675">
    <property type="entry name" value="LRR_dom_sf"/>
</dbReference>
<dbReference type="GO" id="GO:0005524">
    <property type="term" value="F:ATP binding"/>
    <property type="evidence" value="ECO:0007669"/>
    <property type="project" value="InterPro"/>
</dbReference>
<dbReference type="Gene3D" id="1.10.510.10">
    <property type="entry name" value="Transferase(Phosphotransferase) domain 1"/>
    <property type="match status" value="1"/>
</dbReference>
<name>A0AAN9IJJ6_CROPI</name>
<feature type="transmembrane region" description="Helical" evidence="10">
    <location>
        <begin position="252"/>
        <end position="273"/>
    </location>
</feature>
<dbReference type="Pfam" id="PF00560">
    <property type="entry name" value="LRR_1"/>
    <property type="match status" value="1"/>
</dbReference>
<feature type="signal peptide" evidence="11">
    <location>
        <begin position="1"/>
        <end position="28"/>
    </location>
</feature>
<evidence type="ECO:0000256" key="3">
    <source>
        <dbReference type="ARBA" id="ARBA00022614"/>
    </source>
</evidence>
<evidence type="ECO:0000256" key="8">
    <source>
        <dbReference type="ARBA" id="ARBA00023180"/>
    </source>
</evidence>
<dbReference type="Gene3D" id="3.30.200.20">
    <property type="entry name" value="Phosphorylase Kinase, domain 1"/>
    <property type="match status" value="1"/>
</dbReference>
<evidence type="ECO:0000259" key="12">
    <source>
        <dbReference type="PROSITE" id="PS50011"/>
    </source>
</evidence>
<keyword evidence="11" id="KW-0732">Signal</keyword>
<dbReference type="SUPFAM" id="SSF52058">
    <property type="entry name" value="L domain-like"/>
    <property type="match status" value="1"/>
</dbReference>
<dbReference type="InterPro" id="IPR011009">
    <property type="entry name" value="Kinase-like_dom_sf"/>
</dbReference>
<dbReference type="Gene3D" id="3.80.10.10">
    <property type="entry name" value="Ribonuclease Inhibitor"/>
    <property type="match status" value="2"/>
</dbReference>
<dbReference type="Proteomes" id="UP001372338">
    <property type="component" value="Unassembled WGS sequence"/>
</dbReference>
<proteinExistence type="inferred from homology"/>
<evidence type="ECO:0000256" key="1">
    <source>
        <dbReference type="ARBA" id="ARBA00004167"/>
    </source>
</evidence>
<dbReference type="EMBL" id="JAYWIO010000002">
    <property type="protein sequence ID" value="KAK7281319.1"/>
    <property type="molecule type" value="Genomic_DNA"/>
</dbReference>
<dbReference type="AlphaFoldDB" id="A0AAN9IJJ6"/>
<dbReference type="GO" id="GO:0004672">
    <property type="term" value="F:protein kinase activity"/>
    <property type="evidence" value="ECO:0007669"/>
    <property type="project" value="InterPro"/>
</dbReference>
<evidence type="ECO:0000313" key="13">
    <source>
        <dbReference type="EMBL" id="KAK7281319.1"/>
    </source>
</evidence>
<dbReference type="InterPro" id="IPR000719">
    <property type="entry name" value="Prot_kinase_dom"/>
</dbReference>
<sequence>MTAVRFFLYPIFFPVLVLVLFPLALSAASPEIESLFKLKQSFTGADKSLSSWIQNVSPCGNWVGVVCFKNVITGLRLSDLGLSGTIDIDALMKIQGLRTISFVNNSFSGPMPEFNKLGTIKSLYLTNNQFSGPIPSEYFSQLGSLKKVWLSSNKFSGKIPESLTGLELLKELHLEKNEFSGLIPQLKQQLTSFDVSNNKLEGPIPESFKDFKPDSFSGNEKLCGKPLDKACDASAVYALPAGTDNGGHGSSLGMQVFLLLILAIIAAVIFMFYKNKQQKVHQFSIISRSNSSIDVMEVPVPRTKSSHKFSAVGSKKGSSSHGEHRSVNRRGSASMGDLVMVNDEKGVFGLADLMKAAAEVLGNGGLGSAYKAAMANGLSVVVKRMREMNKIGRDVFDAEMRQFGRIRHNNILTPLAYHYRKEEKLFVTEYMPKGSLLYVLHGDRGICHADLNWPTRLKIVKGIAHGLTFLYSEFSTYELPHGNLKSSNVLLSDDYEPLLSEYAFHPLINPSAVQSMFAYKTTDYTQYQKVSKKTDVYCLGIIILEIITGKFPSQYLSHGNGGTDVVHWVFTAISERREEELIDPELRNDSSSLNQMLHLLQIGATCTESNPERRITMKEAIRRIEEEVDQSDGTTACKGHNYAEVCDVHDLIVSYLKVMEQIPSFKRC</sequence>
<dbReference type="InterPro" id="IPR046959">
    <property type="entry name" value="PRK1-6/SRF4-like"/>
</dbReference>
<protein>
    <recommendedName>
        <fullName evidence="12">Protein kinase domain-containing protein</fullName>
    </recommendedName>
</protein>
<feature type="domain" description="Protein kinase" evidence="12">
    <location>
        <begin position="355"/>
        <end position="628"/>
    </location>
</feature>
<keyword evidence="3" id="KW-0433">Leucine-rich repeat</keyword>
<evidence type="ECO:0000256" key="2">
    <source>
        <dbReference type="ARBA" id="ARBA00009592"/>
    </source>
</evidence>
<evidence type="ECO:0000256" key="10">
    <source>
        <dbReference type="SAM" id="Phobius"/>
    </source>
</evidence>
<comment type="subcellular location">
    <subcellularLocation>
        <location evidence="1">Membrane</location>
        <topology evidence="1">Single-pass membrane protein</topology>
    </subcellularLocation>
</comment>